<dbReference type="EMBL" id="LFVZ01000015">
    <property type="protein sequence ID" value="KTW25995.1"/>
    <property type="molecule type" value="Genomic_DNA"/>
</dbReference>
<dbReference type="RefSeq" id="XP_018224575.1">
    <property type="nucleotide sequence ID" value="XM_018371776.1"/>
</dbReference>
<dbReference type="OrthoDB" id="10385453at2759"/>
<name>A0A0W4ZC61_PNEC8</name>
<proteinExistence type="predicted"/>
<dbReference type="Proteomes" id="UP000054454">
    <property type="component" value="Unassembled WGS sequence"/>
</dbReference>
<evidence type="ECO:0000313" key="1">
    <source>
        <dbReference type="EMBL" id="KTW25995.1"/>
    </source>
</evidence>
<dbReference type="GeneID" id="28937979"/>
<dbReference type="AlphaFoldDB" id="A0A0W4ZC61"/>
<keyword evidence="2" id="KW-1185">Reference proteome</keyword>
<reference evidence="2" key="1">
    <citation type="journal article" date="2016" name="Nat. Commun.">
        <title>Genome analysis of three Pneumocystis species reveals adaptation mechanisms to life exclusively in mammalian hosts.</title>
        <authorList>
            <person name="Ma L."/>
            <person name="Chen Z."/>
            <person name="Huang D.W."/>
            <person name="Kutty G."/>
            <person name="Ishihara M."/>
            <person name="Wang H."/>
            <person name="Abouelleil A."/>
            <person name="Bishop L."/>
            <person name="Davey E."/>
            <person name="Deng R."/>
            <person name="Deng X."/>
            <person name="Fan L."/>
            <person name="Fantoni G."/>
            <person name="Fitzgerald M."/>
            <person name="Gogineni E."/>
            <person name="Goldberg J.M."/>
            <person name="Handley G."/>
            <person name="Hu X."/>
            <person name="Huber C."/>
            <person name="Jiao X."/>
            <person name="Jones K."/>
            <person name="Levin J.Z."/>
            <person name="Liu Y."/>
            <person name="Macdonald P."/>
            <person name="Melnikov A."/>
            <person name="Raley C."/>
            <person name="Sassi M."/>
            <person name="Sherman B.T."/>
            <person name="Song X."/>
            <person name="Sykes S."/>
            <person name="Tran B."/>
            <person name="Walsh L."/>
            <person name="Xia Y."/>
            <person name="Yang J."/>
            <person name="Young S."/>
            <person name="Zeng Q."/>
            <person name="Zheng X."/>
            <person name="Stephens R."/>
            <person name="Nusbaum C."/>
            <person name="Birren B.W."/>
            <person name="Azadi P."/>
            <person name="Lempicki R.A."/>
            <person name="Cuomo C.A."/>
            <person name="Kovacs J.A."/>
        </authorList>
    </citation>
    <scope>NUCLEOTIDE SEQUENCE [LARGE SCALE GENOMIC DNA]</scope>
    <source>
        <strain evidence="2">B80</strain>
    </source>
</reference>
<accession>A0A0W4ZC61</accession>
<sequence length="75" mass="8692">MSLNSSNDLDPILKRPRFLKKRQPSIKPIIKEVTITMTHWITHHDCIILSTIDSSRINTKSDTREYVTITGTRDI</sequence>
<dbReference type="VEuPathDB" id="FungiDB:T552_03267"/>
<gene>
    <name evidence="1" type="ORF">T552_03267</name>
</gene>
<comment type="caution">
    <text evidence="1">The sequence shown here is derived from an EMBL/GenBank/DDBJ whole genome shotgun (WGS) entry which is preliminary data.</text>
</comment>
<protein>
    <submittedName>
        <fullName evidence="1">Uncharacterized protein</fullName>
    </submittedName>
</protein>
<organism evidence="1 2">
    <name type="scientific">Pneumocystis carinii (strain B80)</name>
    <name type="common">Rat pneumocystis pneumonia agent</name>
    <name type="synonym">Pneumocystis carinii f. sp. carinii</name>
    <dbReference type="NCBI Taxonomy" id="1408658"/>
    <lineage>
        <taxon>Eukaryota</taxon>
        <taxon>Fungi</taxon>
        <taxon>Dikarya</taxon>
        <taxon>Ascomycota</taxon>
        <taxon>Taphrinomycotina</taxon>
        <taxon>Pneumocystomycetes</taxon>
        <taxon>Pneumocystaceae</taxon>
        <taxon>Pneumocystis</taxon>
    </lineage>
</organism>
<evidence type="ECO:0000313" key="2">
    <source>
        <dbReference type="Proteomes" id="UP000054454"/>
    </source>
</evidence>